<gene>
    <name evidence="2" type="ORF">G7043_24640</name>
</gene>
<evidence type="ECO:0000313" key="2">
    <source>
        <dbReference type="EMBL" id="NGY62124.1"/>
    </source>
</evidence>
<dbReference type="Proteomes" id="UP000481360">
    <property type="component" value="Unassembled WGS sequence"/>
</dbReference>
<accession>A0A7C9RSY6</accession>
<dbReference type="PROSITE" id="PS51257">
    <property type="entry name" value="PROKAR_LIPOPROTEIN"/>
    <property type="match status" value="1"/>
</dbReference>
<keyword evidence="3" id="KW-1185">Reference proteome</keyword>
<feature type="signal peptide" evidence="1">
    <location>
        <begin position="1"/>
        <end position="23"/>
    </location>
</feature>
<sequence length="112" mass="12014">MRKIAAALLGCLVLAGCASDWQADLRFKVTELEEKKGHPDQPGTMWVHLDLIGEMPEDALERKNFTGSGVPLDKVSGDVKVGDEVICTAKQKTMGAVQANSIETDLSGCKKA</sequence>
<feature type="chain" id="PRO_5029012264" description="Lipoprotein" evidence="1">
    <location>
        <begin position="24"/>
        <end position="112"/>
    </location>
</feature>
<reference evidence="2 3" key="1">
    <citation type="submission" date="2020-03" db="EMBL/GenBank/DDBJ databases">
        <title>Isolation and identification of active actinomycetes.</title>
        <authorList>
            <person name="Sun X."/>
        </authorList>
    </citation>
    <scope>NUCLEOTIDE SEQUENCE [LARGE SCALE GENOMIC DNA]</scope>
    <source>
        <strain evidence="2 3">NEAU-D13</strain>
    </source>
</reference>
<dbReference type="RefSeq" id="WP_166049200.1">
    <property type="nucleotide sequence ID" value="NZ_JAAMPJ010000006.1"/>
</dbReference>
<protein>
    <recommendedName>
        <fullName evidence="4">Lipoprotein</fullName>
    </recommendedName>
</protein>
<comment type="caution">
    <text evidence="2">The sequence shown here is derived from an EMBL/GenBank/DDBJ whole genome shotgun (WGS) entry which is preliminary data.</text>
</comment>
<evidence type="ECO:0008006" key="4">
    <source>
        <dbReference type="Google" id="ProtNLM"/>
    </source>
</evidence>
<proteinExistence type="predicted"/>
<evidence type="ECO:0000313" key="3">
    <source>
        <dbReference type="Proteomes" id="UP000481360"/>
    </source>
</evidence>
<evidence type="ECO:0000256" key="1">
    <source>
        <dbReference type="SAM" id="SignalP"/>
    </source>
</evidence>
<organism evidence="2 3">
    <name type="scientific">Lentzea alba</name>
    <dbReference type="NCBI Taxonomy" id="2714351"/>
    <lineage>
        <taxon>Bacteria</taxon>
        <taxon>Bacillati</taxon>
        <taxon>Actinomycetota</taxon>
        <taxon>Actinomycetes</taxon>
        <taxon>Pseudonocardiales</taxon>
        <taxon>Pseudonocardiaceae</taxon>
        <taxon>Lentzea</taxon>
    </lineage>
</organism>
<keyword evidence="1" id="KW-0732">Signal</keyword>
<dbReference type="EMBL" id="JAAMPJ010000006">
    <property type="protein sequence ID" value="NGY62124.1"/>
    <property type="molecule type" value="Genomic_DNA"/>
</dbReference>
<dbReference type="AlphaFoldDB" id="A0A7C9RSY6"/>
<name>A0A7C9RSY6_9PSEU</name>